<dbReference type="KEGG" id="hbs:IPV69_23370"/>
<evidence type="ECO:0000313" key="2">
    <source>
        <dbReference type="Proteomes" id="UP000593765"/>
    </source>
</evidence>
<keyword evidence="2" id="KW-1185">Reference proteome</keyword>
<protein>
    <submittedName>
        <fullName evidence="1">N-methyl-D-aspartate receptor NMDAR2C subunit</fullName>
    </submittedName>
</protein>
<keyword evidence="1" id="KW-0675">Receptor</keyword>
<sequence length="215" mass="23660">MQEKLRTDLERSWAACAPVGGPLATEVLDELLTLWSAPARHYHNVEHLHECLAELAAVAGDLSTRGHRSIALAIWFHDAIYDAARHDNEAASADLAAARLGQLGESPDVIATVGRLILDTAHRAEPATPEGRLMVDIDLSILGKPADRFDRYDAAIRAEYAHVPWQDYRTGRLKVLRAFLARPAIYGATCFKAAYEDAARANLDRAISRLESARN</sequence>
<dbReference type="SUPFAM" id="SSF109604">
    <property type="entry name" value="HD-domain/PDEase-like"/>
    <property type="match status" value="1"/>
</dbReference>
<dbReference type="PANTHER" id="PTHR21174">
    <property type="match status" value="1"/>
</dbReference>
<dbReference type="PIRSF" id="PIRSF035170">
    <property type="entry name" value="HD_phosphohydro"/>
    <property type="match status" value="1"/>
</dbReference>
<dbReference type="RefSeq" id="WP_206292146.1">
    <property type="nucleotide sequence ID" value="NZ_CP063458.1"/>
</dbReference>
<dbReference type="PANTHER" id="PTHR21174:SF0">
    <property type="entry name" value="HD PHOSPHOHYDROLASE FAMILY PROTEIN-RELATED"/>
    <property type="match status" value="1"/>
</dbReference>
<organism evidence="1 2">
    <name type="scientific">Humisphaera borealis</name>
    <dbReference type="NCBI Taxonomy" id="2807512"/>
    <lineage>
        <taxon>Bacteria</taxon>
        <taxon>Pseudomonadati</taxon>
        <taxon>Planctomycetota</taxon>
        <taxon>Phycisphaerae</taxon>
        <taxon>Tepidisphaerales</taxon>
        <taxon>Tepidisphaeraceae</taxon>
        <taxon>Humisphaera</taxon>
    </lineage>
</organism>
<evidence type="ECO:0000313" key="1">
    <source>
        <dbReference type="EMBL" id="QOV89126.1"/>
    </source>
</evidence>
<reference evidence="1 2" key="1">
    <citation type="submission" date="2020-10" db="EMBL/GenBank/DDBJ databases">
        <title>Wide distribution of Phycisphaera-like planctomycetes from WD2101 soil group in peatlands and genome analysis of the first cultivated representative.</title>
        <authorList>
            <person name="Dedysh S.N."/>
            <person name="Beletsky A.V."/>
            <person name="Ivanova A."/>
            <person name="Kulichevskaya I.S."/>
            <person name="Suzina N.E."/>
            <person name="Philippov D.A."/>
            <person name="Rakitin A.L."/>
            <person name="Mardanov A.V."/>
            <person name="Ravin N.V."/>
        </authorList>
    </citation>
    <scope>NUCLEOTIDE SEQUENCE [LARGE SCALE GENOMIC DNA]</scope>
    <source>
        <strain evidence="1 2">M1803</strain>
    </source>
</reference>
<name>A0A7M2WUF9_9BACT</name>
<dbReference type="Proteomes" id="UP000593765">
    <property type="component" value="Chromosome"/>
</dbReference>
<dbReference type="InterPro" id="IPR009218">
    <property type="entry name" value="HD_phosphohydro"/>
</dbReference>
<dbReference type="EMBL" id="CP063458">
    <property type="protein sequence ID" value="QOV89126.1"/>
    <property type="molecule type" value="Genomic_DNA"/>
</dbReference>
<dbReference type="AlphaFoldDB" id="A0A7M2WUF9"/>
<dbReference type="Gene3D" id="1.10.3210.10">
    <property type="entry name" value="Hypothetical protein af1432"/>
    <property type="match status" value="1"/>
</dbReference>
<accession>A0A7M2WUF9</accession>
<gene>
    <name evidence="1" type="ORF">IPV69_23370</name>
</gene>
<proteinExistence type="predicted"/>